<proteinExistence type="predicted"/>
<name>A0AAU9UTY7_EUPED</name>
<dbReference type="AlphaFoldDB" id="A0AAU9UTY7"/>
<dbReference type="Proteomes" id="UP001153954">
    <property type="component" value="Unassembled WGS sequence"/>
</dbReference>
<comment type="caution">
    <text evidence="1">The sequence shown here is derived from an EMBL/GenBank/DDBJ whole genome shotgun (WGS) entry which is preliminary data.</text>
</comment>
<keyword evidence="2" id="KW-1185">Reference proteome</keyword>
<sequence>MPSAQASASPEQKAFSKKVRKLVRRDLHCFIYFQIPLERSLLAKLKTVDGRIACSCSQIREEIEKFYGLLVSSSAHKQSLLAPFSDDIPDIDVSEISAALGQLKDGLASGDDEIPTELLKATG</sequence>
<accession>A0AAU9UTY7</accession>
<evidence type="ECO:0000313" key="1">
    <source>
        <dbReference type="EMBL" id="CAH2102597.1"/>
    </source>
</evidence>
<protein>
    <submittedName>
        <fullName evidence="1">Uncharacterized protein</fullName>
    </submittedName>
</protein>
<reference evidence="1" key="1">
    <citation type="submission" date="2022-03" db="EMBL/GenBank/DDBJ databases">
        <authorList>
            <person name="Tunstrom K."/>
        </authorList>
    </citation>
    <scope>NUCLEOTIDE SEQUENCE</scope>
</reference>
<dbReference type="EMBL" id="CAKOGL010000025">
    <property type="protein sequence ID" value="CAH2102597.1"/>
    <property type="molecule type" value="Genomic_DNA"/>
</dbReference>
<organism evidence="1 2">
    <name type="scientific">Euphydryas editha</name>
    <name type="common">Edith's checkerspot</name>
    <dbReference type="NCBI Taxonomy" id="104508"/>
    <lineage>
        <taxon>Eukaryota</taxon>
        <taxon>Metazoa</taxon>
        <taxon>Ecdysozoa</taxon>
        <taxon>Arthropoda</taxon>
        <taxon>Hexapoda</taxon>
        <taxon>Insecta</taxon>
        <taxon>Pterygota</taxon>
        <taxon>Neoptera</taxon>
        <taxon>Endopterygota</taxon>
        <taxon>Lepidoptera</taxon>
        <taxon>Glossata</taxon>
        <taxon>Ditrysia</taxon>
        <taxon>Papilionoidea</taxon>
        <taxon>Nymphalidae</taxon>
        <taxon>Nymphalinae</taxon>
        <taxon>Euphydryas</taxon>
    </lineage>
</organism>
<evidence type="ECO:0000313" key="2">
    <source>
        <dbReference type="Proteomes" id="UP001153954"/>
    </source>
</evidence>
<gene>
    <name evidence="1" type="ORF">EEDITHA_LOCUS17202</name>
</gene>